<evidence type="ECO:0000313" key="13">
    <source>
        <dbReference type="EMBL" id="KAK9820501.1"/>
    </source>
</evidence>
<evidence type="ECO:0000256" key="3">
    <source>
        <dbReference type="ARBA" id="ARBA00022553"/>
    </source>
</evidence>
<dbReference type="InterPro" id="IPR038718">
    <property type="entry name" value="SNF2-like_sf"/>
</dbReference>
<dbReference type="Pfam" id="PF09110">
    <property type="entry name" value="HAND"/>
    <property type="match status" value="1"/>
</dbReference>
<gene>
    <name evidence="13" type="ORF">WJX72_011031</name>
</gene>
<feature type="compositionally biased region" description="Acidic residues" evidence="9">
    <location>
        <begin position="1082"/>
        <end position="1095"/>
    </location>
</feature>
<dbReference type="InterPro" id="IPR017884">
    <property type="entry name" value="SANT_dom"/>
</dbReference>
<dbReference type="Gene3D" id="3.40.50.300">
    <property type="entry name" value="P-loop containing nucleotide triphosphate hydrolases"/>
    <property type="match status" value="1"/>
</dbReference>
<accession>A0AAW1QGB7</accession>
<dbReference type="InterPro" id="IPR001650">
    <property type="entry name" value="Helicase_C-like"/>
</dbReference>
<dbReference type="InterPro" id="IPR001005">
    <property type="entry name" value="SANT/Myb"/>
</dbReference>
<dbReference type="PROSITE" id="PS51293">
    <property type="entry name" value="SANT"/>
    <property type="match status" value="1"/>
</dbReference>
<dbReference type="SMART" id="SM00490">
    <property type="entry name" value="HELICc"/>
    <property type="match status" value="1"/>
</dbReference>
<dbReference type="Pfam" id="PF09111">
    <property type="entry name" value="SLIDE"/>
    <property type="match status" value="1"/>
</dbReference>
<dbReference type="GO" id="GO:0005524">
    <property type="term" value="F:ATP binding"/>
    <property type="evidence" value="ECO:0007669"/>
    <property type="project" value="UniProtKB-KW"/>
</dbReference>
<dbReference type="GO" id="GO:0042393">
    <property type="term" value="F:histone binding"/>
    <property type="evidence" value="ECO:0007669"/>
    <property type="project" value="TreeGrafter"/>
</dbReference>
<dbReference type="AlphaFoldDB" id="A0AAW1QGB7"/>
<proteinExistence type="inferred from homology"/>
<dbReference type="InterPro" id="IPR049730">
    <property type="entry name" value="SNF2/RAD54-like_C"/>
</dbReference>
<keyword evidence="7" id="KW-0156">Chromatin regulator</keyword>
<dbReference type="InterPro" id="IPR015194">
    <property type="entry name" value="ISWI_HAND-dom"/>
</dbReference>
<protein>
    <submittedName>
        <fullName evidence="13">Uncharacterized protein</fullName>
    </submittedName>
</protein>
<dbReference type="CDD" id="cd18793">
    <property type="entry name" value="SF2_C_SNF"/>
    <property type="match status" value="1"/>
</dbReference>
<dbReference type="GO" id="GO:0034728">
    <property type="term" value="P:nucleosome organization"/>
    <property type="evidence" value="ECO:0007669"/>
    <property type="project" value="TreeGrafter"/>
</dbReference>
<dbReference type="SUPFAM" id="SSF46689">
    <property type="entry name" value="Homeodomain-like"/>
    <property type="match status" value="2"/>
</dbReference>
<keyword evidence="6" id="KW-0067">ATP-binding</keyword>
<evidence type="ECO:0000256" key="5">
    <source>
        <dbReference type="ARBA" id="ARBA00022801"/>
    </source>
</evidence>
<dbReference type="FunFam" id="1.10.10.60:FF:000022">
    <property type="entry name" value="ISWI chromatin-remodeling complex ATPase CHR11 isoform A"/>
    <property type="match status" value="1"/>
</dbReference>
<sequence>MAEDQVDEEEWAAANAEAETEDEDRQPGEDDEPDESFDTEEEDLPEDVQIAASKEVARRERERLKQQEKLKKEQLEKLRETQNDETSLGEAERGKRRLQFLLKQAEVFQHFAPMAASEGEKKKARGRHANKYSEEQEDLELLKDEDTGGELAGHRITVQPSVIKNGIMREYQMQGLNWLIHLYDNGINGILADEMGLGKTLQTISLLGYLYEFRGITGPHMVIVPKSTLHNWINEFKKWCPIIRAVKFHGNQEERAYQKDTMVQPGKFDVVVTSYEMVIKEKNHFKKFHWRYIIIDEAHRIKNENSILSRVVRMYKTNYRLLITGTPLQNNLHELWALLNFLLPEVFASAEKFDEWFHLGADAGKEAEAEVVQQLHKVLRPFLLRRLKSDVEKSLPPKKETILKIGMSAMQKKYYAALLQKDIEAVNGGADRSRLLNIVMQLRKCCNHPYLFQGAEPGPPYFAGDHLVENSGKMVLLDKLLPKLQSRNSRVLIFSQMTRLLDILEDYCIYRGFKYCRIDGNTSGEDRENAIEDFNREGSEKFIFLLSTRAGGLGINLYTADIVVLFDSDWNPQMDLQAMDRAHRIGQKKEVQVFRLCVENSIEEKVIEKAYKKLRLDALVIQQGRLTETTKGVNKDDLLSMVRYGAEMVFSGGAHGTITDEDIDQIIQKGERATAELNNKLTEFTDNAMKFTMDGGLNAYEYKDEEEEQPDTTDYKALIGHNWIDPPKRERKRVVNYAENEFFRQAMAKTGGQRSTGPRLPKMPQLQDFQFFDIKRLTELFDKENAYEVFKHQQGLKEAAARQQGASEEVVATQVAPAADDPTPLTEEEVAEKERLLESGFSNWNRRDFNSFVRACEKFGRNAIEDITKEIDGKSEEEVRVYSKVFWARHTELADSERIVKNIERGEARIQRQEDIMNAIAAKLDRYRNPWQELKLQYGANKGKAYTEEEDRFILCKVHQLGYGAWDELKAEIRKCWRFRFDWFFKSRTPQELMRRCDTLIRLVEKENEEVEAAEREERKKTSKGKAASRATDSSGAAAPTRKRKPSASGGPARKRATQQAQQAQPQAQQQQQQEQAAQPMDQDEGEEDGAGEEA</sequence>
<dbReference type="FunFam" id="3.40.50.10810:FF:000101">
    <property type="entry name" value="SWI/SNF-related, matrix-associated, actin-dependent regulator of"/>
    <property type="match status" value="1"/>
</dbReference>
<comment type="caution">
    <text evidence="13">The sequence shown here is derived from an EMBL/GenBank/DDBJ whole genome shotgun (WGS) entry which is preliminary data.</text>
</comment>
<dbReference type="PANTHER" id="PTHR45623:SF49">
    <property type="entry name" value="SWI_SNF-RELATED MATRIX-ASSOCIATED ACTIN-DEPENDENT REGULATOR OF CHROMATIN SUBFAMILY A MEMBER 5"/>
    <property type="match status" value="1"/>
</dbReference>
<dbReference type="SMART" id="SM00717">
    <property type="entry name" value="SANT"/>
    <property type="match status" value="2"/>
</dbReference>
<dbReference type="PROSITE" id="PS51194">
    <property type="entry name" value="HELICASE_CTER"/>
    <property type="match status" value="1"/>
</dbReference>
<evidence type="ECO:0000256" key="4">
    <source>
        <dbReference type="ARBA" id="ARBA00022741"/>
    </source>
</evidence>
<feature type="region of interest" description="Disordered" evidence="9">
    <location>
        <begin position="1009"/>
        <end position="1095"/>
    </location>
</feature>
<dbReference type="Pfam" id="PF00176">
    <property type="entry name" value="SNF2-rel_dom"/>
    <property type="match status" value="1"/>
</dbReference>
<feature type="domain" description="SANT" evidence="12">
    <location>
        <begin position="839"/>
        <end position="891"/>
    </location>
</feature>
<comment type="similarity">
    <text evidence="2">Belongs to the SNF2/RAD54 helicase family. ISWI subfamily.</text>
</comment>
<dbReference type="SUPFAM" id="SSF52540">
    <property type="entry name" value="P-loop containing nucleoside triphosphate hydrolases"/>
    <property type="match status" value="2"/>
</dbReference>
<dbReference type="Gene3D" id="1.10.1040.30">
    <property type="entry name" value="ISWI, HAND domain"/>
    <property type="match status" value="1"/>
</dbReference>
<keyword evidence="4" id="KW-0547">Nucleotide-binding</keyword>
<keyword evidence="5" id="KW-0378">Hydrolase</keyword>
<feature type="compositionally biased region" description="Low complexity" evidence="9">
    <location>
        <begin position="1059"/>
        <end position="1079"/>
    </location>
</feature>
<dbReference type="InterPro" id="IPR015195">
    <property type="entry name" value="SLIDE"/>
</dbReference>
<reference evidence="13 14" key="1">
    <citation type="journal article" date="2024" name="Nat. Commun.">
        <title>Phylogenomics reveals the evolutionary origins of lichenization in chlorophyte algae.</title>
        <authorList>
            <person name="Puginier C."/>
            <person name="Libourel C."/>
            <person name="Otte J."/>
            <person name="Skaloud P."/>
            <person name="Haon M."/>
            <person name="Grisel S."/>
            <person name="Petersen M."/>
            <person name="Berrin J.G."/>
            <person name="Delaux P.M."/>
            <person name="Dal Grande F."/>
            <person name="Keller J."/>
        </authorList>
    </citation>
    <scope>NUCLEOTIDE SEQUENCE [LARGE SCALE GENOMIC DNA]</scope>
    <source>
        <strain evidence="13 14">SAG 2043</strain>
    </source>
</reference>
<evidence type="ECO:0000256" key="9">
    <source>
        <dbReference type="SAM" id="MobiDB-lite"/>
    </source>
</evidence>
<evidence type="ECO:0000256" key="1">
    <source>
        <dbReference type="ARBA" id="ARBA00004123"/>
    </source>
</evidence>
<dbReference type="PANTHER" id="PTHR45623">
    <property type="entry name" value="CHROMODOMAIN-HELICASE-DNA-BINDING PROTEIN 3-RELATED-RELATED"/>
    <property type="match status" value="1"/>
</dbReference>
<dbReference type="GO" id="GO:0031010">
    <property type="term" value="C:ISWI-type complex"/>
    <property type="evidence" value="ECO:0007669"/>
    <property type="project" value="UniProtKB-ARBA"/>
</dbReference>
<keyword evidence="3" id="KW-0597">Phosphoprotein</keyword>
<dbReference type="InterPro" id="IPR009057">
    <property type="entry name" value="Homeodomain-like_sf"/>
</dbReference>
<feature type="compositionally biased region" description="Acidic residues" evidence="9">
    <location>
        <begin position="18"/>
        <end position="46"/>
    </location>
</feature>
<dbReference type="InterPro" id="IPR036306">
    <property type="entry name" value="ISWI_HAND-dom_sf"/>
</dbReference>
<dbReference type="CDD" id="cd00167">
    <property type="entry name" value="SANT"/>
    <property type="match status" value="1"/>
</dbReference>
<keyword evidence="8" id="KW-0539">Nucleus</keyword>
<organism evidence="13 14">
    <name type="scientific">[Myrmecia] bisecta</name>
    <dbReference type="NCBI Taxonomy" id="41462"/>
    <lineage>
        <taxon>Eukaryota</taxon>
        <taxon>Viridiplantae</taxon>
        <taxon>Chlorophyta</taxon>
        <taxon>core chlorophytes</taxon>
        <taxon>Trebouxiophyceae</taxon>
        <taxon>Trebouxiales</taxon>
        <taxon>Trebouxiaceae</taxon>
        <taxon>Myrmecia</taxon>
    </lineage>
</organism>
<dbReference type="FunFam" id="3.40.50.300:FF:000082">
    <property type="entry name" value="ISWI chromatin remodeling complex ATPase ISW1"/>
    <property type="match status" value="1"/>
</dbReference>
<dbReference type="GO" id="GO:0016887">
    <property type="term" value="F:ATP hydrolysis activity"/>
    <property type="evidence" value="ECO:0007669"/>
    <property type="project" value="TreeGrafter"/>
</dbReference>
<dbReference type="GO" id="GO:0140658">
    <property type="term" value="F:ATP-dependent chromatin remodeler activity"/>
    <property type="evidence" value="ECO:0007669"/>
    <property type="project" value="TreeGrafter"/>
</dbReference>
<dbReference type="Gene3D" id="1.20.5.1190">
    <property type="entry name" value="iswi atpase"/>
    <property type="match status" value="1"/>
</dbReference>
<dbReference type="InterPro" id="IPR000330">
    <property type="entry name" value="SNF2_N"/>
</dbReference>
<dbReference type="InterPro" id="IPR027417">
    <property type="entry name" value="P-loop_NTPase"/>
</dbReference>
<dbReference type="Gene3D" id="1.10.10.60">
    <property type="entry name" value="Homeodomain-like"/>
    <property type="match status" value="2"/>
</dbReference>
<dbReference type="GO" id="GO:0003677">
    <property type="term" value="F:DNA binding"/>
    <property type="evidence" value="ECO:0007669"/>
    <property type="project" value="InterPro"/>
</dbReference>
<evidence type="ECO:0000259" key="11">
    <source>
        <dbReference type="PROSITE" id="PS51194"/>
    </source>
</evidence>
<dbReference type="Proteomes" id="UP001489004">
    <property type="component" value="Unassembled WGS sequence"/>
</dbReference>
<dbReference type="CDD" id="cd17997">
    <property type="entry name" value="DEXHc_SMARCA1_SMARCA5"/>
    <property type="match status" value="1"/>
</dbReference>
<evidence type="ECO:0000259" key="12">
    <source>
        <dbReference type="PROSITE" id="PS51293"/>
    </source>
</evidence>
<feature type="domain" description="Helicase C-terminal" evidence="11">
    <location>
        <begin position="476"/>
        <end position="627"/>
    </location>
</feature>
<evidence type="ECO:0000256" key="2">
    <source>
        <dbReference type="ARBA" id="ARBA00009687"/>
    </source>
</evidence>
<dbReference type="Pfam" id="PF00271">
    <property type="entry name" value="Helicase_C"/>
    <property type="match status" value="1"/>
</dbReference>
<dbReference type="PROSITE" id="PS51192">
    <property type="entry name" value="HELICASE_ATP_BIND_1"/>
    <property type="match status" value="1"/>
</dbReference>
<dbReference type="InterPro" id="IPR044754">
    <property type="entry name" value="Isw1/2_DEXHc"/>
</dbReference>
<evidence type="ECO:0000256" key="6">
    <source>
        <dbReference type="ARBA" id="ARBA00022840"/>
    </source>
</evidence>
<feature type="compositionally biased region" description="Acidic residues" evidence="9">
    <location>
        <begin position="1"/>
        <end position="11"/>
    </location>
</feature>
<dbReference type="Gene3D" id="3.40.50.10810">
    <property type="entry name" value="Tandem AAA-ATPase domain"/>
    <property type="match status" value="1"/>
</dbReference>
<evidence type="ECO:0000259" key="10">
    <source>
        <dbReference type="PROSITE" id="PS51192"/>
    </source>
</evidence>
<keyword evidence="14" id="KW-1185">Reference proteome</keyword>
<evidence type="ECO:0000256" key="7">
    <source>
        <dbReference type="ARBA" id="ARBA00022853"/>
    </source>
</evidence>
<feature type="region of interest" description="Disordered" evidence="9">
    <location>
        <begin position="1"/>
        <end position="92"/>
    </location>
</feature>
<evidence type="ECO:0000256" key="8">
    <source>
        <dbReference type="ARBA" id="ARBA00023242"/>
    </source>
</evidence>
<feature type="domain" description="Helicase ATP-binding" evidence="10">
    <location>
        <begin position="180"/>
        <end position="345"/>
    </location>
</feature>
<dbReference type="EMBL" id="JALJOR010000003">
    <property type="protein sequence ID" value="KAK9820501.1"/>
    <property type="molecule type" value="Genomic_DNA"/>
</dbReference>
<feature type="compositionally biased region" description="Basic and acidic residues" evidence="9">
    <location>
        <begin position="55"/>
        <end position="82"/>
    </location>
</feature>
<dbReference type="InterPro" id="IPR014001">
    <property type="entry name" value="Helicase_ATP-bd"/>
</dbReference>
<evidence type="ECO:0000313" key="14">
    <source>
        <dbReference type="Proteomes" id="UP001489004"/>
    </source>
</evidence>
<dbReference type="SMART" id="SM00487">
    <property type="entry name" value="DEXDc"/>
    <property type="match status" value="1"/>
</dbReference>
<dbReference type="GO" id="GO:0031491">
    <property type="term" value="F:nucleosome binding"/>
    <property type="evidence" value="ECO:0007669"/>
    <property type="project" value="InterPro"/>
</dbReference>
<comment type="subcellular location">
    <subcellularLocation>
        <location evidence="1">Nucleus</location>
    </subcellularLocation>
</comment>
<dbReference type="SUPFAM" id="SSF101224">
    <property type="entry name" value="HAND domain of the nucleosome remodeling ATPase ISWI"/>
    <property type="match status" value="1"/>
</dbReference>
<name>A0AAW1QGB7_9CHLO</name>